<feature type="transmembrane region" description="Helical" evidence="1">
    <location>
        <begin position="21"/>
        <end position="41"/>
    </location>
</feature>
<dbReference type="RefSeq" id="WP_165238007.1">
    <property type="nucleotide sequence ID" value="NZ_CP049257.1"/>
</dbReference>
<feature type="transmembrane region" description="Helical" evidence="1">
    <location>
        <begin position="57"/>
        <end position="76"/>
    </location>
</feature>
<name>A0A6G6WK16_9ACTN</name>
<keyword evidence="3" id="KW-1185">Reference proteome</keyword>
<dbReference type="KEGG" id="nano:G5V58_24180"/>
<dbReference type="AlphaFoldDB" id="A0A6G6WK16"/>
<sequence>MSDKTASGSGGHTAGALDIRNIIGGLLAVYGVILVVLGLFFETSTDDQKTGDVNANLWAGLALVVVGGAFLAWALLRPIVVPEHVEAADEGRPAGH</sequence>
<gene>
    <name evidence="2" type="ORF">G5V58_24180</name>
</gene>
<dbReference type="EMBL" id="CP049257">
    <property type="protein sequence ID" value="QIG45435.1"/>
    <property type="molecule type" value="Genomic_DNA"/>
</dbReference>
<reference evidence="2 3" key="1">
    <citation type="submission" date="2020-02" db="EMBL/GenBank/DDBJ databases">
        <title>Full genome sequence of Nocardioides sp. R-3366.</title>
        <authorList>
            <person name="Im W.-T."/>
        </authorList>
    </citation>
    <scope>NUCLEOTIDE SEQUENCE [LARGE SCALE GENOMIC DNA]</scope>
    <source>
        <strain evidence="2 3">R-3366</strain>
    </source>
</reference>
<keyword evidence="1" id="KW-0472">Membrane</keyword>
<protein>
    <submittedName>
        <fullName evidence="2">Uncharacterized protein</fullName>
    </submittedName>
</protein>
<keyword evidence="1" id="KW-0812">Transmembrane</keyword>
<evidence type="ECO:0000313" key="3">
    <source>
        <dbReference type="Proteomes" id="UP000502996"/>
    </source>
</evidence>
<organism evidence="2 3">
    <name type="scientific">Nocardioides anomalus</name>
    <dbReference type="NCBI Taxonomy" id="2712223"/>
    <lineage>
        <taxon>Bacteria</taxon>
        <taxon>Bacillati</taxon>
        <taxon>Actinomycetota</taxon>
        <taxon>Actinomycetes</taxon>
        <taxon>Propionibacteriales</taxon>
        <taxon>Nocardioidaceae</taxon>
        <taxon>Nocardioides</taxon>
    </lineage>
</organism>
<keyword evidence="1" id="KW-1133">Transmembrane helix</keyword>
<evidence type="ECO:0000256" key="1">
    <source>
        <dbReference type="SAM" id="Phobius"/>
    </source>
</evidence>
<proteinExistence type="predicted"/>
<dbReference type="Proteomes" id="UP000502996">
    <property type="component" value="Chromosome"/>
</dbReference>
<accession>A0A6G6WK16</accession>
<evidence type="ECO:0000313" key="2">
    <source>
        <dbReference type="EMBL" id="QIG45435.1"/>
    </source>
</evidence>